<name>A0A381PXJ1_9ZZZZ</name>
<evidence type="ECO:0008006" key="2">
    <source>
        <dbReference type="Google" id="ProtNLM"/>
    </source>
</evidence>
<protein>
    <recommendedName>
        <fullName evidence="2">HTH crp-type domain-containing protein</fullName>
    </recommendedName>
</protein>
<reference evidence="1" key="1">
    <citation type="submission" date="2018-05" db="EMBL/GenBank/DDBJ databases">
        <authorList>
            <person name="Lanie J.A."/>
            <person name="Ng W.-L."/>
            <person name="Kazmierczak K.M."/>
            <person name="Andrzejewski T.M."/>
            <person name="Davidsen T.M."/>
            <person name="Wayne K.J."/>
            <person name="Tettelin H."/>
            <person name="Glass J.I."/>
            <person name="Rusch D."/>
            <person name="Podicherti R."/>
            <person name="Tsui H.-C.T."/>
            <person name="Winkler M.E."/>
        </authorList>
    </citation>
    <scope>NUCLEOTIDE SEQUENCE</scope>
</reference>
<dbReference type="AlphaFoldDB" id="A0A381PXJ1"/>
<organism evidence="1">
    <name type="scientific">marine metagenome</name>
    <dbReference type="NCBI Taxonomy" id="408172"/>
    <lineage>
        <taxon>unclassified sequences</taxon>
        <taxon>metagenomes</taxon>
        <taxon>ecological metagenomes</taxon>
    </lineage>
</organism>
<accession>A0A381PXJ1</accession>
<dbReference type="EMBL" id="UINC01001134">
    <property type="protein sequence ID" value="SUZ71812.1"/>
    <property type="molecule type" value="Genomic_DNA"/>
</dbReference>
<sequence>MEVTGVSVVTTSRGLMDLVAKGLLTLEGRICDRVYRPVPVEQVRASSTAR</sequence>
<gene>
    <name evidence="1" type="ORF">METZ01_LOCUS24666</name>
</gene>
<proteinExistence type="predicted"/>
<evidence type="ECO:0000313" key="1">
    <source>
        <dbReference type="EMBL" id="SUZ71812.1"/>
    </source>
</evidence>